<proteinExistence type="predicted"/>
<protein>
    <submittedName>
        <fullName evidence="1">Uncharacterized protein</fullName>
    </submittedName>
</protein>
<accession>A0A6C0C8C1</accession>
<organism evidence="1">
    <name type="scientific">viral metagenome</name>
    <dbReference type="NCBI Taxonomy" id="1070528"/>
    <lineage>
        <taxon>unclassified sequences</taxon>
        <taxon>metagenomes</taxon>
        <taxon>organismal metagenomes</taxon>
    </lineage>
</organism>
<evidence type="ECO:0000313" key="1">
    <source>
        <dbReference type="EMBL" id="QHT00976.1"/>
    </source>
</evidence>
<dbReference type="EMBL" id="MN739361">
    <property type="protein sequence ID" value="QHT00976.1"/>
    <property type="molecule type" value="Genomic_DNA"/>
</dbReference>
<sequence length="213" mass="24358">MAECYNAIPISCVDAIVLDDIESFEDLMFDALVSMRRSSVSNDERVHLEMNNLLTLKYIGQIETKWNIIYAVTERPNFLAICPIILPYCFVTTTLSDFCTIDPISIGSVGQKIQFGLIKYVKINNCNLEFMRSTDNMIVTLACKIRRGKFMPGQSNFDNKLIICIDDVIYHVPVQHIHSSKIKKNLLCPKERDQFNTQAIFVGRNQSITKNYS</sequence>
<dbReference type="AlphaFoldDB" id="A0A6C0C8C1"/>
<name>A0A6C0C8C1_9ZZZZ</name>
<reference evidence="1" key="1">
    <citation type="journal article" date="2020" name="Nature">
        <title>Giant virus diversity and host interactions through global metagenomics.</title>
        <authorList>
            <person name="Schulz F."/>
            <person name="Roux S."/>
            <person name="Paez-Espino D."/>
            <person name="Jungbluth S."/>
            <person name="Walsh D.A."/>
            <person name="Denef V.J."/>
            <person name="McMahon K.D."/>
            <person name="Konstantinidis K.T."/>
            <person name="Eloe-Fadrosh E.A."/>
            <person name="Kyrpides N.C."/>
            <person name="Woyke T."/>
        </authorList>
    </citation>
    <scope>NUCLEOTIDE SEQUENCE</scope>
    <source>
        <strain evidence="1">GVMAG-M-3300020192-26</strain>
    </source>
</reference>